<comment type="caution">
    <text evidence="2">The sequence shown here is derived from an EMBL/GenBank/DDBJ whole genome shotgun (WGS) entry which is preliminary data.</text>
</comment>
<protein>
    <recommendedName>
        <fullName evidence="4">FXSXX-COOH protein</fullName>
    </recommendedName>
</protein>
<dbReference type="EMBL" id="JBHMCF010000014">
    <property type="protein sequence ID" value="MFB9471638.1"/>
    <property type="molecule type" value="Genomic_DNA"/>
</dbReference>
<accession>A0ABV5NMV9</accession>
<sequence>MTVTETLTPRQHRTPYPPPATHSPAASTTWDSRLDTVPLLRATDVRAMERLRAIRDCAQDGLADIDAVLANPPTPDQDGTR</sequence>
<gene>
    <name evidence="2" type="ORF">ACFFR3_19115</name>
</gene>
<dbReference type="Proteomes" id="UP001589568">
    <property type="component" value="Unassembled WGS sequence"/>
</dbReference>
<reference evidence="2 3" key="1">
    <citation type="submission" date="2024-09" db="EMBL/GenBank/DDBJ databases">
        <authorList>
            <person name="Sun Q."/>
            <person name="Mori K."/>
        </authorList>
    </citation>
    <scope>NUCLEOTIDE SEQUENCE [LARGE SCALE GENOMIC DNA]</scope>
    <source>
        <strain evidence="2 3">JCM 3324</strain>
    </source>
</reference>
<dbReference type="RefSeq" id="WP_345408522.1">
    <property type="nucleotide sequence ID" value="NZ_BAAAXS010000001.1"/>
</dbReference>
<feature type="region of interest" description="Disordered" evidence="1">
    <location>
        <begin position="1"/>
        <end position="29"/>
    </location>
</feature>
<keyword evidence="3" id="KW-1185">Reference proteome</keyword>
<evidence type="ECO:0000256" key="1">
    <source>
        <dbReference type="SAM" id="MobiDB-lite"/>
    </source>
</evidence>
<evidence type="ECO:0000313" key="3">
    <source>
        <dbReference type="Proteomes" id="UP001589568"/>
    </source>
</evidence>
<proteinExistence type="predicted"/>
<name>A0ABV5NMV9_9ACTN</name>
<evidence type="ECO:0008006" key="4">
    <source>
        <dbReference type="Google" id="ProtNLM"/>
    </source>
</evidence>
<organism evidence="2 3">
    <name type="scientific">Nonomuraea salmonea</name>
    <dbReference type="NCBI Taxonomy" id="46181"/>
    <lineage>
        <taxon>Bacteria</taxon>
        <taxon>Bacillati</taxon>
        <taxon>Actinomycetota</taxon>
        <taxon>Actinomycetes</taxon>
        <taxon>Streptosporangiales</taxon>
        <taxon>Streptosporangiaceae</taxon>
        <taxon>Nonomuraea</taxon>
    </lineage>
</organism>
<evidence type="ECO:0000313" key="2">
    <source>
        <dbReference type="EMBL" id="MFB9471638.1"/>
    </source>
</evidence>